<sequence length="123" mass="14870">MYPSFITLVNSDTSGTRLLKICGHEFKAFDYDWYIEDAIMLAKCWKPHQITYRRILHLRTWIRENYQHGHEIPYKHLRSLHGCKHWVESVIHKEYKYADETFKSNYEEMLTNNTLIFLRGNSS</sequence>
<gene>
    <name evidence="1" type="ORF">SAMN05660461_5305</name>
</gene>
<dbReference type="STRING" id="393003.SAMN05660461_5305"/>
<evidence type="ECO:0000313" key="2">
    <source>
        <dbReference type="Proteomes" id="UP000190166"/>
    </source>
</evidence>
<protein>
    <submittedName>
        <fullName evidence="1">Uncharacterized protein</fullName>
    </submittedName>
</protein>
<dbReference type="EMBL" id="FUZZ01000005">
    <property type="protein sequence ID" value="SKD09417.1"/>
    <property type="molecule type" value="Genomic_DNA"/>
</dbReference>
<dbReference type="AlphaFoldDB" id="A0A1T5P9W5"/>
<name>A0A1T5P9W5_9BACT</name>
<reference evidence="2" key="1">
    <citation type="submission" date="2017-02" db="EMBL/GenBank/DDBJ databases">
        <authorList>
            <person name="Varghese N."/>
            <person name="Submissions S."/>
        </authorList>
    </citation>
    <scope>NUCLEOTIDE SEQUENCE [LARGE SCALE GENOMIC DNA]</scope>
    <source>
        <strain evidence="2">DSM 18108</strain>
    </source>
</reference>
<dbReference type="Proteomes" id="UP000190166">
    <property type="component" value="Unassembled WGS sequence"/>
</dbReference>
<proteinExistence type="predicted"/>
<organism evidence="1 2">
    <name type="scientific">Chitinophaga ginsengisegetis</name>
    <dbReference type="NCBI Taxonomy" id="393003"/>
    <lineage>
        <taxon>Bacteria</taxon>
        <taxon>Pseudomonadati</taxon>
        <taxon>Bacteroidota</taxon>
        <taxon>Chitinophagia</taxon>
        <taxon>Chitinophagales</taxon>
        <taxon>Chitinophagaceae</taxon>
        <taxon>Chitinophaga</taxon>
    </lineage>
</organism>
<keyword evidence="2" id="KW-1185">Reference proteome</keyword>
<evidence type="ECO:0000313" key="1">
    <source>
        <dbReference type="EMBL" id="SKD09417.1"/>
    </source>
</evidence>
<accession>A0A1T5P9W5</accession>